<dbReference type="Proteomes" id="UP000010846">
    <property type="component" value="Chromosome"/>
</dbReference>
<dbReference type="STRING" id="797302.Halru_3018"/>
<evidence type="ECO:0000313" key="3">
    <source>
        <dbReference type="Proteomes" id="UP000010846"/>
    </source>
</evidence>
<dbReference type="HOGENOM" id="CLU_411982_0_0_2"/>
<name>L0IFP3_HALRX</name>
<evidence type="ECO:0000256" key="1">
    <source>
        <dbReference type="SAM" id="MobiDB-lite"/>
    </source>
</evidence>
<organism evidence="2 3">
    <name type="scientific">Halovivax ruber (strain DSM 18193 / JCM 13892 / XH-70)</name>
    <dbReference type="NCBI Taxonomy" id="797302"/>
    <lineage>
        <taxon>Archaea</taxon>
        <taxon>Methanobacteriati</taxon>
        <taxon>Methanobacteriota</taxon>
        <taxon>Stenosarchaea group</taxon>
        <taxon>Halobacteria</taxon>
        <taxon>Halobacteriales</taxon>
        <taxon>Natrialbaceae</taxon>
        <taxon>Halovivax</taxon>
    </lineage>
</organism>
<protein>
    <submittedName>
        <fullName evidence="2">Uncharacterized protein</fullName>
    </submittedName>
</protein>
<dbReference type="eggNOG" id="arCOG14368">
    <property type="taxonomic scope" value="Archaea"/>
</dbReference>
<dbReference type="EMBL" id="CP003050">
    <property type="protein sequence ID" value="AGB17584.1"/>
    <property type="molecule type" value="Genomic_DNA"/>
</dbReference>
<gene>
    <name evidence="2" type="ordered locus">Halru_3018</name>
</gene>
<keyword evidence="3" id="KW-1185">Reference proteome</keyword>
<reference evidence="2" key="1">
    <citation type="submission" date="2011-09" db="EMBL/GenBank/DDBJ databases">
        <title>Complete sequence of Halovivax ruber XH-70.</title>
        <authorList>
            <consortium name="US DOE Joint Genome Institute"/>
            <person name="Lucas S."/>
            <person name="Han J."/>
            <person name="Lapidus A."/>
            <person name="Cheng J.-F."/>
            <person name="Goodwin L."/>
            <person name="Pitluck S."/>
            <person name="Peters L."/>
            <person name="Mikhailova N."/>
            <person name="Davenport K."/>
            <person name="Detter J.C."/>
            <person name="Han C."/>
            <person name="Tapia R."/>
            <person name="Land M."/>
            <person name="Hauser L."/>
            <person name="Kyrpides N."/>
            <person name="Ivanova N."/>
            <person name="Pagani I."/>
            <person name="Sproer C."/>
            <person name="Anderson I."/>
            <person name="Woyke T."/>
        </authorList>
    </citation>
    <scope>NUCLEOTIDE SEQUENCE</scope>
    <source>
        <strain evidence="2">XH-70</strain>
    </source>
</reference>
<feature type="region of interest" description="Disordered" evidence="1">
    <location>
        <begin position="504"/>
        <end position="539"/>
    </location>
</feature>
<feature type="compositionally biased region" description="Basic and acidic residues" evidence="1">
    <location>
        <begin position="511"/>
        <end position="529"/>
    </location>
</feature>
<evidence type="ECO:0000313" key="2">
    <source>
        <dbReference type="EMBL" id="AGB17584.1"/>
    </source>
</evidence>
<sequence>MTTGSATDSSSVWWFEDVPCGRTRKQGLIQKKTFSRDLETFVREILQNSVDARYDPSEPVQVTFRLRELDDRTAFEEAIQWDDLYAHVKAGGKDQDGHGLADYVKYLENGGAFRLLTIEEKNAKGIQGNEEDQDSDYAALIRDPGASNKGGSTGGRHGLGSTLLWVTSGFQTVLFNSTLAEERPGQTSPRLVGRCFIPTHDLSEGECYSNDGWFGSESGFQRDELKRPESIWNDQAEVLAEDLGMARPDANGTTIMIPGFRDPSDPAMDDQPSPDELYNEFIRATAEYFWPAIRGGNLQVEIDVCGEDTRLTQETIQDNDLVSPFVECFDRMRNASDSFNGPGTVAKTDQEYGIVSKKEGECDDNEEYPTPTEGHVTVAARKANPSDTEGSPSERLGEVAMFRGPGMVVKYKSGHYLGHSGKYHALLAAGKARTPSEESHSPSDEAIDDFLAMAEPPMHDRWYGKKNDELKAKYESGCVGPAEDLTTKTLRSALSKILYSRSDRSGTLTRPHRDILPRTRSDLRTEGGTKKPPSPSIPPLFEWHISDRIAGDEWLFSGTVGPNSERKAIGDGPIEEWEATFELVALFEDNREADTVVVEDIDAEVADGSGQIDVAETRENGEKSYVNAVGDVRSATVEIEAQLDGVEARLGDLAKTRLKLDDGSVEVGE</sequence>
<dbReference type="AlphaFoldDB" id="L0IFP3"/>
<proteinExistence type="predicted"/>
<dbReference type="KEGG" id="hru:Halru_3018"/>
<accession>L0IFP3</accession>